<feature type="region of interest" description="Disordered" evidence="5">
    <location>
        <begin position="345"/>
        <end position="500"/>
    </location>
</feature>
<dbReference type="Proteomes" id="UP001652621">
    <property type="component" value="Unplaced"/>
</dbReference>
<evidence type="ECO:0000259" key="6">
    <source>
        <dbReference type="Pfam" id="PF03467"/>
    </source>
</evidence>
<dbReference type="VEuPathDB" id="VectorBase:MDOMA2_008108"/>
<dbReference type="FunFam" id="3.30.70.330:FF:000717">
    <property type="entry name" value="regulator of nonsense transcripts 3B"/>
    <property type="match status" value="1"/>
</dbReference>
<dbReference type="GO" id="GO:0005737">
    <property type="term" value="C:cytoplasm"/>
    <property type="evidence" value="ECO:0007669"/>
    <property type="project" value="TreeGrafter"/>
</dbReference>
<dbReference type="InterPro" id="IPR012677">
    <property type="entry name" value="Nucleotide-bd_a/b_plait_sf"/>
</dbReference>
<evidence type="ECO:0000313" key="9">
    <source>
        <dbReference type="EnsemblMetazoa" id="MDOA003310-PB"/>
    </source>
</evidence>
<evidence type="ECO:0000313" key="11">
    <source>
        <dbReference type="RefSeq" id="XP_011296635.1"/>
    </source>
</evidence>
<sequence>MAKDEKSSKKSKRDRNRDKPPTKIVIRHLPPTMTEDEFLKQIDPLPEHDFYYFAAADWSLGFDATCRAYITLKNPKDVFLFRDRFDGYVFVDNKGNEYAAIVEFAPFQGFLKNKSRNSDSKVNTIEQESHYQQFLKKLEEDREAAAKGGESKLEFSLNPKKEEITSTPLLQYLANKREKHREESKKRTAEKKKRREEEKEKEKRKQAAPTPSQPVKVLTSDNSNKAADNAEQKPKNARARRRDERNRLRHEAYLQKKKAQKEMQNTKDTEPAKTTSTEDATQGKAKAEGKPLETSSKESDVKATSSSAEPNKPIEILKKSKAVDMLTESVRNFIITAANTLTVPPATSAADGQVDKVTGSNSDVNKCKEDLDKSQESSHKSDVSQIKAATGELDNDSKEFLASLTEKQREERREERRIRNKDRPSIAIYQPKPRLRLSEESDSNSTSKDVRSLSQSDCETAKKDEQPRHKKVQRYSERSKNRRKSTTKDAGSEDDYQATA</sequence>
<dbReference type="InterPro" id="IPR035979">
    <property type="entry name" value="RBD_domain_sf"/>
</dbReference>
<dbReference type="GO" id="GO:0005730">
    <property type="term" value="C:nucleolus"/>
    <property type="evidence" value="ECO:0007669"/>
    <property type="project" value="TreeGrafter"/>
</dbReference>
<feature type="compositionally biased region" description="Basic and acidic residues" evidence="5">
    <location>
        <begin position="241"/>
        <end position="271"/>
    </location>
</feature>
<feature type="compositionally biased region" description="Basic and acidic residues" evidence="5">
    <location>
        <begin position="365"/>
        <end position="382"/>
    </location>
</feature>
<dbReference type="RefSeq" id="XP_058986921.1">
    <property type="nucleotide sequence ID" value="XM_059130938.1"/>
</dbReference>
<feature type="compositionally biased region" description="Basic and acidic residues" evidence="5">
    <location>
        <begin position="406"/>
        <end position="424"/>
    </location>
</feature>
<dbReference type="Pfam" id="PF03467">
    <property type="entry name" value="Smg4_UPF3"/>
    <property type="match status" value="1"/>
</dbReference>
<feature type="compositionally biased region" description="Basic and acidic residues" evidence="5">
    <location>
        <begin position="195"/>
        <end position="205"/>
    </location>
</feature>
<evidence type="ECO:0000313" key="10">
    <source>
        <dbReference type="Proteomes" id="UP001652621"/>
    </source>
</evidence>
<keyword evidence="4" id="KW-0539">Nucleus</keyword>
<keyword evidence="10" id="KW-1185">Reference proteome</keyword>
<dbReference type="GeneID" id="101889851"/>
<dbReference type="PANTHER" id="PTHR13112:SF0">
    <property type="entry name" value="FI21285P1"/>
    <property type="match status" value="1"/>
</dbReference>
<evidence type="ECO:0000313" key="12">
    <source>
        <dbReference type="RefSeq" id="XP_058986921.1"/>
    </source>
</evidence>
<organism evidence="7">
    <name type="scientific">Musca domestica</name>
    <name type="common">House fly</name>
    <dbReference type="NCBI Taxonomy" id="7370"/>
    <lineage>
        <taxon>Eukaryota</taxon>
        <taxon>Metazoa</taxon>
        <taxon>Ecdysozoa</taxon>
        <taxon>Arthropoda</taxon>
        <taxon>Hexapoda</taxon>
        <taxon>Insecta</taxon>
        <taxon>Pterygota</taxon>
        <taxon>Neoptera</taxon>
        <taxon>Endopterygota</taxon>
        <taxon>Diptera</taxon>
        <taxon>Brachycera</taxon>
        <taxon>Muscomorpha</taxon>
        <taxon>Muscoidea</taxon>
        <taxon>Muscidae</taxon>
        <taxon>Musca</taxon>
    </lineage>
</organism>
<dbReference type="GO" id="GO:0000184">
    <property type="term" value="P:nuclear-transcribed mRNA catabolic process, nonsense-mediated decay"/>
    <property type="evidence" value="ECO:0007669"/>
    <property type="project" value="UniProtKB-KW"/>
</dbReference>
<protein>
    <submittedName>
        <fullName evidence="11 12">Regulator of nonsense transcripts 3B</fullName>
    </submittedName>
    <submittedName>
        <fullName evidence="7">Smg-4/UPF3 family</fullName>
    </submittedName>
</protein>
<dbReference type="CDD" id="cd12455">
    <property type="entry name" value="RRM_like_Smg4_UPF3"/>
    <property type="match status" value="1"/>
</dbReference>
<evidence type="ECO:0000313" key="7">
    <source>
        <dbReference type="EMBL" id="AFP62974.1"/>
    </source>
</evidence>
<accession>T1PJR7</accession>
<proteinExistence type="evidence at transcript level"/>
<feature type="compositionally biased region" description="Polar residues" evidence="5">
    <location>
        <begin position="443"/>
        <end position="458"/>
    </location>
</feature>
<dbReference type="InterPro" id="IPR039722">
    <property type="entry name" value="Upf3"/>
</dbReference>
<dbReference type="AlphaFoldDB" id="T1PJR7"/>
<comment type="subcellular location">
    <subcellularLocation>
        <location evidence="1">Nucleus</location>
    </subcellularLocation>
</comment>
<dbReference type="GO" id="GO:0045727">
    <property type="term" value="P:positive regulation of translation"/>
    <property type="evidence" value="ECO:0007669"/>
    <property type="project" value="TreeGrafter"/>
</dbReference>
<dbReference type="InterPro" id="IPR005120">
    <property type="entry name" value="UPF3_dom"/>
</dbReference>
<dbReference type="EnsemblMetazoa" id="MDOA003310-RB">
    <property type="protein sequence ID" value="MDOA003310-PB"/>
    <property type="gene ID" value="MDOA003310"/>
</dbReference>
<feature type="region of interest" description="Disordered" evidence="5">
    <location>
        <begin position="166"/>
        <end position="315"/>
    </location>
</feature>
<name>T1PJR7_MUSDO</name>
<reference evidence="7" key="1">
    <citation type="submission" date="2012-08" db="EMBL/GenBank/DDBJ databases">
        <title>Transcriptome of adult Musca domestica launches a platform for comparative house fly gene expression and characterization of differential gene expression among resistant and susceptible house flies.</title>
        <authorList>
            <person name="Liu N."/>
            <person name="Zhang L."/>
            <person name="Li M."/>
            <person name="Reid W."/>
        </authorList>
    </citation>
    <scope>NUCLEOTIDE SEQUENCE</scope>
    <source>
        <strain evidence="7">ALHF</strain>
        <tissue evidence="7">Whole body</tissue>
    </source>
</reference>
<dbReference type="SUPFAM" id="SSF54928">
    <property type="entry name" value="RNA-binding domain, RBD"/>
    <property type="match status" value="1"/>
</dbReference>
<reference evidence="9" key="2">
    <citation type="submission" date="2021-01" db="UniProtKB">
        <authorList>
            <consortium name="EnsemblMetazoa"/>
        </authorList>
    </citation>
    <scope>IDENTIFICATION</scope>
    <source>
        <strain evidence="8">Aabys</strain>
    </source>
</reference>
<reference evidence="11" key="3">
    <citation type="submission" date="2025-04" db="UniProtKB">
        <authorList>
            <consortium name="RefSeq"/>
        </authorList>
    </citation>
    <scope>IDENTIFICATION</scope>
    <source>
        <strain evidence="11 12">Aabys</strain>
        <tissue evidence="12">Whole body</tissue>
    </source>
</reference>
<dbReference type="eggNOG" id="KOG1295">
    <property type="taxonomic scope" value="Eukaryota"/>
</dbReference>
<feature type="region of interest" description="Disordered" evidence="5">
    <location>
        <begin position="1"/>
        <end position="22"/>
    </location>
</feature>
<evidence type="ECO:0000256" key="5">
    <source>
        <dbReference type="SAM" id="MobiDB-lite"/>
    </source>
</evidence>
<evidence type="ECO:0000313" key="8">
    <source>
        <dbReference type="EnsemblMetazoa" id="MDOA003310-PA"/>
    </source>
</evidence>
<evidence type="ECO:0000256" key="1">
    <source>
        <dbReference type="ARBA" id="ARBA00004123"/>
    </source>
</evidence>
<dbReference type="KEGG" id="mde:101889851"/>
<dbReference type="STRING" id="7370.T1PJR7"/>
<dbReference type="RefSeq" id="XP_011296635.1">
    <property type="nucleotide sequence ID" value="XM_011298333.2"/>
</dbReference>
<evidence type="ECO:0000256" key="2">
    <source>
        <dbReference type="ARBA" id="ARBA00005991"/>
    </source>
</evidence>
<dbReference type="VEuPathDB" id="VectorBase:MDOA003310"/>
<feature type="domain" description="UPF3" evidence="6">
    <location>
        <begin position="21"/>
        <end position="177"/>
    </location>
</feature>
<dbReference type="OrthoDB" id="18087at2759"/>
<dbReference type="GO" id="GO:0003729">
    <property type="term" value="F:mRNA binding"/>
    <property type="evidence" value="ECO:0007669"/>
    <property type="project" value="TreeGrafter"/>
</dbReference>
<dbReference type="PANTHER" id="PTHR13112">
    <property type="entry name" value="UPF3 REGULATOR OF NONSENSE TRANSCRIPTS-LIKE PROTEIN"/>
    <property type="match status" value="1"/>
</dbReference>
<dbReference type="EMBL" id="KA648345">
    <property type="protein sequence ID" value="AFP62974.1"/>
    <property type="molecule type" value="mRNA"/>
</dbReference>
<evidence type="ECO:0000256" key="3">
    <source>
        <dbReference type="ARBA" id="ARBA00023161"/>
    </source>
</evidence>
<dbReference type="EnsemblMetazoa" id="MDOA003310-RA">
    <property type="protein sequence ID" value="MDOA003310-PA"/>
    <property type="gene ID" value="MDOA003310"/>
</dbReference>
<keyword evidence="3" id="KW-0866">Nonsense-mediated mRNA decay</keyword>
<feature type="compositionally biased region" description="Basic and acidic residues" evidence="5">
    <location>
        <begin position="285"/>
        <end position="301"/>
    </location>
</feature>
<dbReference type="Gene3D" id="3.30.70.330">
    <property type="match status" value="1"/>
</dbReference>
<comment type="similarity">
    <text evidence="2">Belongs to the RENT3 family.</text>
</comment>
<gene>
    <name evidence="11 12" type="primary">LOC101889851</name>
    <name evidence="8" type="synonym">101889851</name>
</gene>
<evidence type="ECO:0000256" key="4">
    <source>
        <dbReference type="ARBA" id="ARBA00023242"/>
    </source>
</evidence>